<accession>A0A937XBH3</accession>
<keyword evidence="1" id="KW-0812">Transmembrane</keyword>
<dbReference type="AlphaFoldDB" id="A0A937XBH3"/>
<reference evidence="2" key="1">
    <citation type="submission" date="2019-03" db="EMBL/GenBank/DDBJ databases">
        <title>Lake Tanganyika Metagenome-Assembled Genomes (MAGs).</title>
        <authorList>
            <person name="Tran P."/>
        </authorList>
    </citation>
    <scope>NUCLEOTIDE SEQUENCE</scope>
    <source>
        <strain evidence="2">M_DeepCast_400m_m2_100</strain>
    </source>
</reference>
<dbReference type="EMBL" id="VGIY01000584">
    <property type="protein sequence ID" value="MBM3318995.1"/>
    <property type="molecule type" value="Genomic_DNA"/>
</dbReference>
<proteinExistence type="predicted"/>
<feature type="transmembrane region" description="Helical" evidence="1">
    <location>
        <begin position="142"/>
        <end position="165"/>
    </location>
</feature>
<evidence type="ECO:0000313" key="3">
    <source>
        <dbReference type="Proteomes" id="UP000748308"/>
    </source>
</evidence>
<keyword evidence="1" id="KW-0472">Membrane</keyword>
<keyword evidence="1" id="KW-1133">Transmembrane helix</keyword>
<sequence length="218" mass="23970">MRRRVPLWITALVGVIFVVQFFVPHRPFSGLQGLLTDWGQVIVAFAIWLGALNLMKVSADSVHRREKGWPYATIIIACFVATVAVGLLFSGGPRFQDPGTPFDWIYQNVYNPLSATMFAMLAFYVASASFRAFRARNREATLLLLAAFLVMLGRVPVGDSLTAFLPEGYRLSNLADWVMNVPNKAGQRAIMIGIALGIVSTSLRLILGIERSHLGGEG</sequence>
<feature type="transmembrane region" description="Helical" evidence="1">
    <location>
        <begin position="109"/>
        <end position="130"/>
    </location>
</feature>
<evidence type="ECO:0000313" key="2">
    <source>
        <dbReference type="EMBL" id="MBM3318995.1"/>
    </source>
</evidence>
<feature type="transmembrane region" description="Helical" evidence="1">
    <location>
        <begin position="38"/>
        <end position="57"/>
    </location>
</feature>
<comment type="caution">
    <text evidence="2">The sequence shown here is derived from an EMBL/GenBank/DDBJ whole genome shotgun (WGS) entry which is preliminary data.</text>
</comment>
<name>A0A937XBH3_UNCEI</name>
<dbReference type="Proteomes" id="UP000748308">
    <property type="component" value="Unassembled WGS sequence"/>
</dbReference>
<feature type="transmembrane region" description="Helical" evidence="1">
    <location>
        <begin position="69"/>
        <end position="89"/>
    </location>
</feature>
<gene>
    <name evidence="2" type="ORF">FJY75_14205</name>
</gene>
<organism evidence="2 3">
    <name type="scientific">Eiseniibacteriota bacterium</name>
    <dbReference type="NCBI Taxonomy" id="2212470"/>
    <lineage>
        <taxon>Bacteria</taxon>
        <taxon>Candidatus Eiseniibacteriota</taxon>
    </lineage>
</organism>
<feature type="transmembrane region" description="Helical" evidence="1">
    <location>
        <begin position="7"/>
        <end position="23"/>
    </location>
</feature>
<protein>
    <submittedName>
        <fullName evidence="2">Uncharacterized protein</fullName>
    </submittedName>
</protein>
<feature type="transmembrane region" description="Helical" evidence="1">
    <location>
        <begin position="185"/>
        <end position="207"/>
    </location>
</feature>
<evidence type="ECO:0000256" key="1">
    <source>
        <dbReference type="SAM" id="Phobius"/>
    </source>
</evidence>